<dbReference type="PROSITE" id="PS01063">
    <property type="entry name" value="SIGMA70_ECF"/>
    <property type="match status" value="1"/>
</dbReference>
<evidence type="ECO:0000313" key="10">
    <source>
        <dbReference type="Proteomes" id="UP000183200"/>
    </source>
</evidence>
<dbReference type="Proteomes" id="UP000183200">
    <property type="component" value="Unassembled WGS sequence"/>
</dbReference>
<dbReference type="EMBL" id="FNGY01000012">
    <property type="protein sequence ID" value="SDO20158.1"/>
    <property type="molecule type" value="Genomic_DNA"/>
</dbReference>
<dbReference type="InterPro" id="IPR036388">
    <property type="entry name" value="WH-like_DNA-bd_sf"/>
</dbReference>
<dbReference type="NCBIfam" id="TIGR02937">
    <property type="entry name" value="sigma70-ECF"/>
    <property type="match status" value="1"/>
</dbReference>
<dbReference type="InterPro" id="IPR013324">
    <property type="entry name" value="RNA_pol_sigma_r3/r4-like"/>
</dbReference>
<dbReference type="Pfam" id="PF04542">
    <property type="entry name" value="Sigma70_r2"/>
    <property type="match status" value="1"/>
</dbReference>
<dbReference type="GO" id="GO:0016987">
    <property type="term" value="F:sigma factor activity"/>
    <property type="evidence" value="ECO:0007669"/>
    <property type="project" value="UniProtKB-KW"/>
</dbReference>
<accession>A0A1H0HLS2</accession>
<proteinExistence type="inferred from homology"/>
<evidence type="ECO:0000256" key="4">
    <source>
        <dbReference type="ARBA" id="ARBA00023125"/>
    </source>
</evidence>
<evidence type="ECO:0000259" key="7">
    <source>
        <dbReference type="Pfam" id="PF04542"/>
    </source>
</evidence>
<evidence type="ECO:0000313" key="9">
    <source>
        <dbReference type="EMBL" id="SDO20158.1"/>
    </source>
</evidence>
<dbReference type="AlphaFoldDB" id="A0A1H0HLS2"/>
<dbReference type="InterPro" id="IPR007627">
    <property type="entry name" value="RNA_pol_sigma70_r2"/>
</dbReference>
<evidence type="ECO:0000256" key="6">
    <source>
        <dbReference type="RuleBase" id="RU000716"/>
    </source>
</evidence>
<dbReference type="InterPro" id="IPR039425">
    <property type="entry name" value="RNA_pol_sigma-70-like"/>
</dbReference>
<keyword evidence="3 6" id="KW-0731">Sigma factor</keyword>
<dbReference type="InterPro" id="IPR000838">
    <property type="entry name" value="RNA_pol_sigma70_ECF_CS"/>
</dbReference>
<dbReference type="GO" id="GO:0003677">
    <property type="term" value="F:DNA binding"/>
    <property type="evidence" value="ECO:0007669"/>
    <property type="project" value="UniProtKB-KW"/>
</dbReference>
<dbReference type="STRING" id="430522.BFS30_13005"/>
<protein>
    <recommendedName>
        <fullName evidence="6">RNA polymerase sigma factor</fullName>
    </recommendedName>
</protein>
<dbReference type="Gene3D" id="1.10.1740.10">
    <property type="match status" value="1"/>
</dbReference>
<evidence type="ECO:0000256" key="2">
    <source>
        <dbReference type="ARBA" id="ARBA00023015"/>
    </source>
</evidence>
<dbReference type="GO" id="GO:0006352">
    <property type="term" value="P:DNA-templated transcription initiation"/>
    <property type="evidence" value="ECO:0007669"/>
    <property type="project" value="InterPro"/>
</dbReference>
<dbReference type="InterPro" id="IPR014284">
    <property type="entry name" value="RNA_pol_sigma-70_dom"/>
</dbReference>
<keyword evidence="4 6" id="KW-0238">DNA-binding</keyword>
<comment type="similarity">
    <text evidence="1 6">Belongs to the sigma-70 factor family. ECF subfamily.</text>
</comment>
<dbReference type="Pfam" id="PF08281">
    <property type="entry name" value="Sigma70_r4_2"/>
    <property type="match status" value="1"/>
</dbReference>
<dbReference type="RefSeq" id="WP_143010562.1">
    <property type="nucleotide sequence ID" value="NZ_FNGY01000012.1"/>
</dbReference>
<evidence type="ECO:0000256" key="3">
    <source>
        <dbReference type="ARBA" id="ARBA00023082"/>
    </source>
</evidence>
<name>A0A1H0HLS2_9SPHI</name>
<feature type="domain" description="RNA polymerase sigma factor 70 region 4 type 2" evidence="8">
    <location>
        <begin position="125"/>
        <end position="170"/>
    </location>
</feature>
<keyword evidence="2 6" id="KW-0805">Transcription regulation</keyword>
<feature type="domain" description="RNA polymerase sigma-70 region 2" evidence="7">
    <location>
        <begin position="28"/>
        <end position="91"/>
    </location>
</feature>
<evidence type="ECO:0000256" key="5">
    <source>
        <dbReference type="ARBA" id="ARBA00023163"/>
    </source>
</evidence>
<dbReference type="PANTHER" id="PTHR43133:SF46">
    <property type="entry name" value="RNA POLYMERASE SIGMA-70 FACTOR ECF SUBFAMILY"/>
    <property type="match status" value="1"/>
</dbReference>
<dbReference type="SUPFAM" id="SSF88946">
    <property type="entry name" value="Sigma2 domain of RNA polymerase sigma factors"/>
    <property type="match status" value="1"/>
</dbReference>
<keyword evidence="10" id="KW-1185">Reference proteome</keyword>
<dbReference type="SUPFAM" id="SSF88659">
    <property type="entry name" value="Sigma3 and sigma4 domains of RNA polymerase sigma factors"/>
    <property type="match status" value="1"/>
</dbReference>
<gene>
    <name evidence="9" type="ORF">SAMN05421820_112190</name>
</gene>
<evidence type="ECO:0000256" key="1">
    <source>
        <dbReference type="ARBA" id="ARBA00010641"/>
    </source>
</evidence>
<sequence>MQEGVDEEDIKQRCSRGDRAAYAVLYTFYFKPLYRHVFLFLKSKEATEEIVQDAFVKIWENRASLTEVHNLKPYLYRVTKNLLLDHLRRLQIQNKVIRIASPQTEPLEDSTTNQINHKDYIALSQEAILHLTEKRRQIFLMRTQQELSLDEIALKLGISKSVVKKQLYAAITFVREYMHKHGGIPLGFLIILLEALS</sequence>
<dbReference type="InterPro" id="IPR013249">
    <property type="entry name" value="RNA_pol_sigma70_r4_t2"/>
</dbReference>
<evidence type="ECO:0000259" key="8">
    <source>
        <dbReference type="Pfam" id="PF08281"/>
    </source>
</evidence>
<dbReference type="PANTHER" id="PTHR43133">
    <property type="entry name" value="RNA POLYMERASE ECF-TYPE SIGMA FACTO"/>
    <property type="match status" value="1"/>
</dbReference>
<dbReference type="InterPro" id="IPR013325">
    <property type="entry name" value="RNA_pol_sigma_r2"/>
</dbReference>
<dbReference type="Gene3D" id="1.10.10.10">
    <property type="entry name" value="Winged helix-like DNA-binding domain superfamily/Winged helix DNA-binding domain"/>
    <property type="match status" value="1"/>
</dbReference>
<dbReference type="OrthoDB" id="799938at2"/>
<organism evidence="9 10">
    <name type="scientific">Pedobacter steynii</name>
    <dbReference type="NCBI Taxonomy" id="430522"/>
    <lineage>
        <taxon>Bacteria</taxon>
        <taxon>Pseudomonadati</taxon>
        <taxon>Bacteroidota</taxon>
        <taxon>Sphingobacteriia</taxon>
        <taxon>Sphingobacteriales</taxon>
        <taxon>Sphingobacteriaceae</taxon>
        <taxon>Pedobacter</taxon>
    </lineage>
</organism>
<keyword evidence="5 6" id="KW-0804">Transcription</keyword>
<reference evidence="10" key="1">
    <citation type="submission" date="2016-10" db="EMBL/GenBank/DDBJ databases">
        <authorList>
            <person name="Varghese N."/>
            <person name="Submissions S."/>
        </authorList>
    </citation>
    <scope>NUCLEOTIDE SEQUENCE [LARGE SCALE GENOMIC DNA]</scope>
    <source>
        <strain evidence="10">DSM 19110</strain>
    </source>
</reference>